<feature type="region of interest" description="Disordered" evidence="1">
    <location>
        <begin position="15"/>
        <end position="54"/>
    </location>
</feature>
<accession>A0AA35YWE3</accession>
<protein>
    <submittedName>
        <fullName evidence="2">Uncharacterized protein</fullName>
    </submittedName>
</protein>
<evidence type="ECO:0000313" key="2">
    <source>
        <dbReference type="EMBL" id="CAI9281326.1"/>
    </source>
</evidence>
<organism evidence="2 3">
    <name type="scientific">Lactuca saligna</name>
    <name type="common">Willowleaf lettuce</name>
    <dbReference type="NCBI Taxonomy" id="75948"/>
    <lineage>
        <taxon>Eukaryota</taxon>
        <taxon>Viridiplantae</taxon>
        <taxon>Streptophyta</taxon>
        <taxon>Embryophyta</taxon>
        <taxon>Tracheophyta</taxon>
        <taxon>Spermatophyta</taxon>
        <taxon>Magnoliopsida</taxon>
        <taxon>eudicotyledons</taxon>
        <taxon>Gunneridae</taxon>
        <taxon>Pentapetalae</taxon>
        <taxon>asterids</taxon>
        <taxon>campanulids</taxon>
        <taxon>Asterales</taxon>
        <taxon>Asteraceae</taxon>
        <taxon>Cichorioideae</taxon>
        <taxon>Cichorieae</taxon>
        <taxon>Lactucinae</taxon>
        <taxon>Lactuca</taxon>
    </lineage>
</organism>
<feature type="compositionally biased region" description="Polar residues" evidence="1">
    <location>
        <begin position="22"/>
        <end position="32"/>
    </location>
</feature>
<name>A0AA35YWE3_LACSI</name>
<evidence type="ECO:0000313" key="3">
    <source>
        <dbReference type="Proteomes" id="UP001177003"/>
    </source>
</evidence>
<dbReference type="Proteomes" id="UP001177003">
    <property type="component" value="Chromosome 4"/>
</dbReference>
<sequence>MISYSRFHRERMSLSNRIPRRQATQMSLSTSVIPPEGPSSKSSTEEDRSSKIPENLYDKDSNIHFILLPLTISCNNPFLHCFLLNSLIKTKKFEEDEYIEFSEFEFDPEEEDVEDHDIMPSKQYKILNLKLNTILQFLNDSSAFTTSSMVREDVEFLLKGQEMEMKNLFDKAISQLETRLSANMSSFTYDIIKIKNMAHERHESFENMVTDSKESIELKIKDFVDLVSKDIMKLDKFGIGIQQNVDVLLGATRTLIEDIRAFNKHYVEEWKLMKELDGKVFTNIDNALTSFHDRLPKFDIPSMTSISQEQISSMVSSMESCFKTQLAPILVLVLRLPTNVPRPSMLVSQGGDKDGSSKDEGDDEGKFVGMVISMQIPFSIQMNLF</sequence>
<dbReference type="AlphaFoldDB" id="A0AA35YWE3"/>
<keyword evidence="3" id="KW-1185">Reference proteome</keyword>
<evidence type="ECO:0000256" key="1">
    <source>
        <dbReference type="SAM" id="MobiDB-lite"/>
    </source>
</evidence>
<feature type="compositionally biased region" description="Basic and acidic residues" evidence="1">
    <location>
        <begin position="43"/>
        <end position="54"/>
    </location>
</feature>
<gene>
    <name evidence="2" type="ORF">LSALG_LOCUS21030</name>
</gene>
<proteinExistence type="predicted"/>
<dbReference type="EMBL" id="OX465080">
    <property type="protein sequence ID" value="CAI9281326.1"/>
    <property type="molecule type" value="Genomic_DNA"/>
</dbReference>
<reference evidence="2" key="1">
    <citation type="submission" date="2023-04" db="EMBL/GenBank/DDBJ databases">
        <authorList>
            <person name="Vijverberg K."/>
            <person name="Xiong W."/>
            <person name="Schranz E."/>
        </authorList>
    </citation>
    <scope>NUCLEOTIDE SEQUENCE</scope>
</reference>